<feature type="transmembrane region" description="Helical" evidence="19">
    <location>
        <begin position="75"/>
        <end position="96"/>
    </location>
</feature>
<evidence type="ECO:0000256" key="17">
    <source>
        <dbReference type="PROSITE-ProRule" id="PRU00282"/>
    </source>
</evidence>
<feature type="transmembrane region" description="Helical" evidence="19">
    <location>
        <begin position="108"/>
        <end position="128"/>
    </location>
</feature>
<dbReference type="FunFam" id="2.60.120.10:FF:000027">
    <property type="entry name" value="Protein kinase cAMP-dependent type II regulatory subunit alpha"/>
    <property type="match status" value="1"/>
</dbReference>
<dbReference type="Gene3D" id="1.50.40.10">
    <property type="entry name" value="Mitochondrial carrier domain"/>
    <property type="match status" value="1"/>
</dbReference>
<evidence type="ECO:0000256" key="11">
    <source>
        <dbReference type="ARBA" id="ARBA00022737"/>
    </source>
</evidence>
<dbReference type="InterPro" id="IPR000595">
    <property type="entry name" value="cNMP-bd_dom"/>
</dbReference>
<evidence type="ECO:0000256" key="7">
    <source>
        <dbReference type="ARBA" id="ARBA00022490"/>
    </source>
</evidence>
<dbReference type="GO" id="GO:0005829">
    <property type="term" value="C:cytosol"/>
    <property type="evidence" value="ECO:0007669"/>
    <property type="project" value="TreeGrafter"/>
</dbReference>
<dbReference type="Pfam" id="PF00153">
    <property type="entry name" value="Mito_carr"/>
    <property type="match status" value="2"/>
</dbReference>
<evidence type="ECO:0000256" key="9">
    <source>
        <dbReference type="ARBA" id="ARBA00022566"/>
    </source>
</evidence>
<accession>A0A8J6KTR0</accession>
<dbReference type="Proteomes" id="UP000710432">
    <property type="component" value="Unassembled WGS sequence"/>
</dbReference>
<evidence type="ECO:0000256" key="13">
    <source>
        <dbReference type="ARBA" id="ARBA00023136"/>
    </source>
</evidence>
<evidence type="ECO:0000259" key="20">
    <source>
        <dbReference type="PROSITE" id="PS50042"/>
    </source>
</evidence>
<evidence type="ECO:0000256" key="15">
    <source>
        <dbReference type="ARBA" id="ARBA00037198"/>
    </source>
</evidence>
<dbReference type="CDD" id="cd00038">
    <property type="entry name" value="CAP_ED"/>
    <property type="match status" value="2"/>
</dbReference>
<protein>
    <recommendedName>
        <fullName evidence="16">cAMP-dependent protein kinase type II-alpha regulatory subunit</fullName>
    </recommendedName>
</protein>
<dbReference type="GO" id="GO:0004862">
    <property type="term" value="F:cAMP-dependent protein kinase inhibitor activity"/>
    <property type="evidence" value="ECO:0007669"/>
    <property type="project" value="TreeGrafter"/>
</dbReference>
<dbReference type="EMBL" id="JAATJU010022660">
    <property type="protein sequence ID" value="KAH0509991.1"/>
    <property type="molecule type" value="Genomic_DNA"/>
</dbReference>
<keyword evidence="11" id="KW-0677">Repeat</keyword>
<evidence type="ECO:0000256" key="14">
    <source>
        <dbReference type="ARBA" id="ARBA00023149"/>
    </source>
</evidence>
<dbReference type="InterPro" id="IPR018490">
    <property type="entry name" value="cNMP-bd_dom_sf"/>
</dbReference>
<dbReference type="InterPro" id="IPR018488">
    <property type="entry name" value="cNMP-bd_CS"/>
</dbReference>
<dbReference type="GO" id="GO:0005886">
    <property type="term" value="C:plasma membrane"/>
    <property type="evidence" value="ECO:0007669"/>
    <property type="project" value="UniProtKB-SubCell"/>
</dbReference>
<reference evidence="21" key="1">
    <citation type="submission" date="2020-03" db="EMBL/GenBank/DDBJ databases">
        <title>Studies in the Genomics of Life Span.</title>
        <authorList>
            <person name="Glass D."/>
        </authorList>
    </citation>
    <scope>NUCLEOTIDE SEQUENCE</scope>
    <source>
        <strain evidence="21">LTLLF</strain>
        <tissue evidence="21">Muscle</tissue>
    </source>
</reference>
<evidence type="ECO:0000256" key="1">
    <source>
        <dbReference type="ARBA" id="ARBA00004141"/>
    </source>
</evidence>
<proteinExistence type="inferred from homology"/>
<dbReference type="InterPro" id="IPR023395">
    <property type="entry name" value="MCP_dom_sf"/>
</dbReference>
<dbReference type="InterPro" id="IPR018108">
    <property type="entry name" value="MCP_transmembrane"/>
</dbReference>
<evidence type="ECO:0000256" key="12">
    <source>
        <dbReference type="ARBA" id="ARBA00022741"/>
    </source>
</evidence>
<evidence type="ECO:0000256" key="18">
    <source>
        <dbReference type="RuleBase" id="RU000488"/>
    </source>
</evidence>
<sequence length="586" mass="64354">MAEEPKPISPLKNLLAGGFGGVCLVFVGHPLDTVKVRLQTQPPSLPGQPPMYSGTIDCFRKTLIKEGITGLYRGMAAPIIGVTPMFAVCFFGFGLGKKLQQKSPEDTLNYPQLFAAGMLSGVFTTGIMTPGERIKCLLQIQASSGETKYTGTLDCAKKLYQEFGIRGFYKGTVLTLMRGAGLNTMPRFCLTGVVGFYSVSDLSVPRILVAGGFAGIFNWAVAIPPDVLKSRFQTGDGPGSLVCPHIRSETDLPDGCEEGMVTISPGKGLGPGVEMGAGDELGSFRPSIVVQLQENVEHIHSHPTRHRDVVCAETYNPDEEEEDSDPREQLSQVLDAMFERIVKTDEHVIDQGDDGDNFYVIERGTYDILVTKDNQTRSVGQYDNRGSFGELALMYNTPRAATIVATSEGSLWGLDRVTFRRIIVKNNAKKRKMFESFIESVPLFKSLEMSERMKIVDVIGEKIYKDGERIITQGDKADSFYIIESGEVSILIKSKTKSNKNGGNQEVEIAHCHKGQYFGELALVTNKPRAASAYAVGDVKCLVMDVQAFERLLGPCMDIMKRNISHYEEQLVKMFGSNLDLMDPGQ</sequence>
<dbReference type="FunFam" id="1.50.40.10:FF:000040">
    <property type="entry name" value="mitochondrial carnitine/acylcarnitine carrier protein"/>
    <property type="match status" value="1"/>
</dbReference>
<keyword evidence="8" id="KW-0597">Phosphoprotein</keyword>
<dbReference type="GO" id="GO:0034236">
    <property type="term" value="F:protein kinase A catalytic subunit binding"/>
    <property type="evidence" value="ECO:0007669"/>
    <property type="project" value="TreeGrafter"/>
</dbReference>
<keyword evidence="7" id="KW-0963">Cytoplasm</keyword>
<dbReference type="PROSITE" id="PS50920">
    <property type="entry name" value="SOLCAR"/>
    <property type="match status" value="2"/>
</dbReference>
<dbReference type="AlphaFoldDB" id="A0A8J6KTR0"/>
<dbReference type="SUPFAM" id="SSF51206">
    <property type="entry name" value="cAMP-binding domain-like"/>
    <property type="match status" value="2"/>
</dbReference>
<keyword evidence="6" id="KW-1003">Cell membrane</keyword>
<dbReference type="InterPro" id="IPR050503">
    <property type="entry name" value="cAMP-dep_PK_reg_su-like"/>
</dbReference>
<dbReference type="PRINTS" id="PR00103">
    <property type="entry name" value="CAMPKINASE"/>
</dbReference>
<comment type="caution">
    <text evidence="21">The sequence shown here is derived from an EMBL/GenBank/DDBJ whole genome shotgun (WGS) entry which is preliminary data.</text>
</comment>
<gene>
    <name evidence="21" type="ORF">LTLLF_157560</name>
</gene>
<comment type="subcellular location">
    <subcellularLocation>
        <location evidence="2">Cell membrane</location>
    </subcellularLocation>
    <subcellularLocation>
        <location evidence="3">Cytoplasm</location>
    </subcellularLocation>
    <subcellularLocation>
        <location evidence="1">Membrane</location>
        <topology evidence="1">Multi-pass membrane protein</topology>
    </subcellularLocation>
</comment>
<dbReference type="InterPro" id="IPR014710">
    <property type="entry name" value="RmlC-like_jellyroll"/>
</dbReference>
<keyword evidence="13 17" id="KW-0472">Membrane</keyword>
<comment type="similarity">
    <text evidence="5 18">Belongs to the mitochondrial carrier (TC 2.A.29) family.</text>
</comment>
<dbReference type="SUPFAM" id="SSF103506">
    <property type="entry name" value="Mitochondrial carrier"/>
    <property type="match status" value="1"/>
</dbReference>
<feature type="repeat" description="Solcar" evidence="17">
    <location>
        <begin position="108"/>
        <end position="196"/>
    </location>
</feature>
<dbReference type="PANTHER" id="PTHR11635">
    <property type="entry name" value="CAMP-DEPENDENT PROTEIN KINASE REGULATORY CHAIN"/>
    <property type="match status" value="1"/>
</dbReference>
<organism evidence="21 22">
    <name type="scientific">Microtus ochrogaster</name>
    <name type="common">Prairie vole</name>
    <dbReference type="NCBI Taxonomy" id="79684"/>
    <lineage>
        <taxon>Eukaryota</taxon>
        <taxon>Metazoa</taxon>
        <taxon>Chordata</taxon>
        <taxon>Craniata</taxon>
        <taxon>Vertebrata</taxon>
        <taxon>Euteleostomi</taxon>
        <taxon>Mammalia</taxon>
        <taxon>Eutheria</taxon>
        <taxon>Euarchontoglires</taxon>
        <taxon>Glires</taxon>
        <taxon>Rodentia</taxon>
        <taxon>Myomorpha</taxon>
        <taxon>Muroidea</taxon>
        <taxon>Cricetidae</taxon>
        <taxon>Arvicolinae</taxon>
        <taxon>Microtus</taxon>
    </lineage>
</organism>
<evidence type="ECO:0000256" key="5">
    <source>
        <dbReference type="ARBA" id="ARBA00006375"/>
    </source>
</evidence>
<dbReference type="GO" id="GO:0030552">
    <property type="term" value="F:cAMP binding"/>
    <property type="evidence" value="ECO:0007669"/>
    <property type="project" value="UniProtKB-KW"/>
</dbReference>
<dbReference type="SMART" id="SM00100">
    <property type="entry name" value="cNMP"/>
    <property type="match status" value="2"/>
</dbReference>
<evidence type="ECO:0000256" key="16">
    <source>
        <dbReference type="ARBA" id="ARBA00041039"/>
    </source>
</evidence>
<dbReference type="PANTHER" id="PTHR11635:SF153">
    <property type="entry name" value="CAMP-DEPENDENT PROTEIN KINASE TYPE II-ALPHA REGULATORY SUBUNIT"/>
    <property type="match status" value="1"/>
</dbReference>
<comment type="function">
    <text evidence="15">Regulatory subunit of the cAMP-dependent protein kinases involved in cAMP signaling in cells. Type II regulatory chains mediate membrane association by binding to anchoring proteins, including the MAP2 kinase.</text>
</comment>
<evidence type="ECO:0000256" key="19">
    <source>
        <dbReference type="SAM" id="Phobius"/>
    </source>
</evidence>
<feature type="transmembrane region" description="Helical" evidence="19">
    <location>
        <begin position="12"/>
        <end position="31"/>
    </location>
</feature>
<evidence type="ECO:0000256" key="3">
    <source>
        <dbReference type="ARBA" id="ARBA00004496"/>
    </source>
</evidence>
<dbReference type="GO" id="GO:0005952">
    <property type="term" value="C:cAMP-dependent protein kinase complex"/>
    <property type="evidence" value="ECO:0007669"/>
    <property type="project" value="InterPro"/>
</dbReference>
<evidence type="ECO:0000256" key="4">
    <source>
        <dbReference type="ARBA" id="ARBA00005753"/>
    </source>
</evidence>
<evidence type="ECO:0000313" key="21">
    <source>
        <dbReference type="EMBL" id="KAH0509991.1"/>
    </source>
</evidence>
<dbReference type="PROSITE" id="PS00888">
    <property type="entry name" value="CNMP_BINDING_1"/>
    <property type="match status" value="2"/>
</dbReference>
<keyword evidence="19" id="KW-1133">Transmembrane helix</keyword>
<keyword evidence="10 17" id="KW-0812">Transmembrane</keyword>
<evidence type="ECO:0000256" key="10">
    <source>
        <dbReference type="ARBA" id="ARBA00022692"/>
    </source>
</evidence>
<name>A0A8J6KTR0_MICOH</name>
<evidence type="ECO:0000256" key="6">
    <source>
        <dbReference type="ARBA" id="ARBA00022475"/>
    </source>
</evidence>
<dbReference type="PROSITE" id="PS00889">
    <property type="entry name" value="CNMP_BINDING_2"/>
    <property type="match status" value="2"/>
</dbReference>
<feature type="domain" description="Cyclic nucleotide-binding" evidence="20">
    <location>
        <begin position="327"/>
        <end position="440"/>
    </location>
</feature>
<dbReference type="Gene3D" id="2.60.120.10">
    <property type="entry name" value="Jelly Rolls"/>
    <property type="match status" value="2"/>
</dbReference>
<keyword evidence="14" id="KW-0114">cAMP</keyword>
<dbReference type="Pfam" id="PF00027">
    <property type="entry name" value="cNMP_binding"/>
    <property type="match status" value="2"/>
</dbReference>
<dbReference type="PROSITE" id="PS50042">
    <property type="entry name" value="CNMP_BINDING_3"/>
    <property type="match status" value="2"/>
</dbReference>
<dbReference type="FunFam" id="2.60.120.10:FF:000017">
    <property type="entry name" value="cAMP-dependent protein kinase type II regulatory subunit"/>
    <property type="match status" value="1"/>
</dbReference>
<keyword evidence="18" id="KW-0813">Transport</keyword>
<comment type="similarity">
    <text evidence="4">Belongs to the cAMP-dependent kinase regulatory chain family.</text>
</comment>
<keyword evidence="12" id="KW-0547">Nucleotide-binding</keyword>
<keyword evidence="9" id="KW-0116">cAMP-binding</keyword>
<evidence type="ECO:0000256" key="8">
    <source>
        <dbReference type="ARBA" id="ARBA00022553"/>
    </source>
</evidence>
<evidence type="ECO:0000313" key="22">
    <source>
        <dbReference type="Proteomes" id="UP000710432"/>
    </source>
</evidence>
<feature type="domain" description="Cyclic nucleotide-binding" evidence="20">
    <location>
        <begin position="443"/>
        <end position="570"/>
    </location>
</feature>
<feature type="repeat" description="Solcar" evidence="17">
    <location>
        <begin position="8"/>
        <end position="99"/>
    </location>
</feature>
<evidence type="ECO:0000256" key="2">
    <source>
        <dbReference type="ARBA" id="ARBA00004236"/>
    </source>
</evidence>